<comment type="caution">
    <text evidence="1">The sequence shown here is derived from an EMBL/GenBank/DDBJ whole genome shotgun (WGS) entry which is preliminary data.</text>
</comment>
<accession>A0A5J4QED3</accession>
<feature type="non-terminal residue" evidence="1">
    <location>
        <position position="1"/>
    </location>
</feature>
<dbReference type="AlphaFoldDB" id="A0A5J4QED3"/>
<organism evidence="1">
    <name type="scientific">termite gut metagenome</name>
    <dbReference type="NCBI Taxonomy" id="433724"/>
    <lineage>
        <taxon>unclassified sequences</taxon>
        <taxon>metagenomes</taxon>
        <taxon>organismal metagenomes</taxon>
    </lineage>
</organism>
<sequence>RPADSELILPDSFEQIPFLFDTASAMARIADQNPMLGMITEERIAYKAKAEMDWKKPFYIAV</sequence>
<evidence type="ECO:0000313" key="1">
    <source>
        <dbReference type="EMBL" id="KAA6318993.1"/>
    </source>
</evidence>
<protein>
    <submittedName>
        <fullName evidence="1">Uncharacterized protein</fullName>
    </submittedName>
</protein>
<gene>
    <name evidence="1" type="ORF">EZS27_031061</name>
</gene>
<name>A0A5J4QED3_9ZZZZ</name>
<dbReference type="EMBL" id="SNRY01004025">
    <property type="protein sequence ID" value="KAA6318993.1"/>
    <property type="molecule type" value="Genomic_DNA"/>
</dbReference>
<proteinExistence type="predicted"/>
<reference evidence="1" key="1">
    <citation type="submission" date="2019-03" db="EMBL/GenBank/DDBJ databases">
        <title>Single cell metagenomics reveals metabolic interactions within the superorganism composed of flagellate Streblomastix strix and complex community of Bacteroidetes bacteria on its surface.</title>
        <authorList>
            <person name="Treitli S.C."/>
            <person name="Kolisko M."/>
            <person name="Husnik F."/>
            <person name="Keeling P."/>
            <person name="Hampl V."/>
        </authorList>
    </citation>
    <scope>NUCLEOTIDE SEQUENCE</scope>
    <source>
        <strain evidence="1">STM</strain>
    </source>
</reference>